<accession>A0ABW4X6I7</accession>
<evidence type="ECO:0000256" key="6">
    <source>
        <dbReference type="ARBA" id="ARBA00023002"/>
    </source>
</evidence>
<sequence length="815" mass="88481">MTAAGSEHFDAVVVGSGFGGSVTAYRLASAGLRVCVLERGKAYPPGSFARTPYEMQRNFWDPSEGLQGLFDLWSFRGLEAVVASGLGGGSLIYANVLIRKDERWFVQEDPVPGGGYEHWPISRADLDPHYDAVERMLRARPYPMDTEPYASTPKTLALRDAAQRLGLDWDLPKLAVSFSSNGGRPVPGEAIQPYEYGNLHGRLRTTCRLCGECDIGCNYGSKNTLDHTYLSAAAHAGATIRTRSEVRRIAPADGGGYRISYVGHDPAAEGRRTRTDRLPQTEISADRLVLAAGALGTPYLLLRNRSAFPAMSRTLGTRFSGNGDLLTFVLGARNTDGSPRRIEGSRGPVITSRIRVADEADGDGAEGRGFYVEDAGYPYFAEWMVEAANAPATAVRIARFAANRLWARVTGSPRSGLGSEMQALLGNAAFSAGSLPILGMGRDVPDGVLRLRRGYLQVDWTSATSTRYFARVRGVMRDVAGELGAGFRDNPIWHLRRRVITVHPLGGAPMGRHPREGVVDSFGEVFGHPGMYVADGAAMPGPVGANPSLTIAAFADRLAEHLLDQHARRGTVVRTAARAKGEEHTPAAPTIPAPAPSPEGRATRLAFTEEMKGFVTLGETDHQRGFDRGRAQGTRLMFHLTITIEDVDRFLVDAERTGTAVGWVECEALGGRLPVERGTFNLFVHTPADGGDPRRSRMLYRLFFRDGAGNPVTLSGFKDVHDDPGWDVWRDTSTLYVRLYSGHRETDEDGDAELLGSGIITIHLPDFMKQLTTLRASGPRPGDSVRAVQAFGSVFLGELWNTYGPRVLETAGSRP</sequence>
<organism evidence="19 20">
    <name type="scientific">Blastococcus deserti</name>
    <dbReference type="NCBI Taxonomy" id="2259033"/>
    <lineage>
        <taxon>Bacteria</taxon>
        <taxon>Bacillati</taxon>
        <taxon>Actinomycetota</taxon>
        <taxon>Actinomycetes</taxon>
        <taxon>Geodermatophilales</taxon>
        <taxon>Geodermatophilaceae</taxon>
        <taxon>Blastococcus</taxon>
    </lineage>
</organism>
<proteinExistence type="inferred from homology"/>
<comment type="pathway">
    <text evidence="12">Steroid metabolism; cholesterol degradation.</text>
</comment>
<evidence type="ECO:0000256" key="8">
    <source>
        <dbReference type="ARBA" id="ARBA00023166"/>
    </source>
</evidence>
<dbReference type="InterPro" id="IPR007867">
    <property type="entry name" value="GMC_OxRtase_C"/>
</dbReference>
<evidence type="ECO:0000259" key="17">
    <source>
        <dbReference type="Pfam" id="PF00732"/>
    </source>
</evidence>
<keyword evidence="9" id="KW-0753">Steroid metabolism</keyword>
<keyword evidence="3" id="KW-0153">Cholesterol metabolism</keyword>
<feature type="domain" description="Glucose-methanol-choline oxidoreductase N-terminal" evidence="17">
    <location>
        <begin position="206"/>
        <end position="308"/>
    </location>
</feature>
<keyword evidence="6" id="KW-0560">Oxidoreductase</keyword>
<evidence type="ECO:0000256" key="7">
    <source>
        <dbReference type="ARBA" id="ARBA00023098"/>
    </source>
</evidence>
<dbReference type="Gene3D" id="3.50.50.60">
    <property type="entry name" value="FAD/NAD(P)-binding domain"/>
    <property type="match status" value="3"/>
</dbReference>
<dbReference type="SUPFAM" id="SSF51905">
    <property type="entry name" value="FAD/NAD(P)-binding domain"/>
    <property type="match status" value="1"/>
</dbReference>
<protein>
    <recommendedName>
        <fullName evidence="14">Cholesterol oxidase</fullName>
        <ecNumber evidence="13">1.1.3.6</ecNumber>
        <ecNumber evidence="11">5.3.3.1</ecNumber>
    </recommendedName>
    <alternativeName>
        <fullName evidence="15">Cholesterol isomerase</fullName>
    </alternativeName>
</protein>
<keyword evidence="10" id="KW-0413">Isomerase</keyword>
<evidence type="ECO:0000259" key="18">
    <source>
        <dbReference type="Pfam" id="PF05199"/>
    </source>
</evidence>
<comment type="cofactor">
    <cofactor evidence="1">
        <name>FAD</name>
        <dbReference type="ChEBI" id="CHEBI:57692"/>
    </cofactor>
</comment>
<dbReference type="Pfam" id="PF13450">
    <property type="entry name" value="NAD_binding_8"/>
    <property type="match status" value="1"/>
</dbReference>
<evidence type="ECO:0000256" key="2">
    <source>
        <dbReference type="ARBA" id="ARBA00010790"/>
    </source>
</evidence>
<comment type="caution">
    <text evidence="19">The sequence shown here is derived from an EMBL/GenBank/DDBJ whole genome shotgun (WGS) entry which is preliminary data.</text>
</comment>
<name>A0ABW4X6I7_9ACTN</name>
<evidence type="ECO:0000256" key="9">
    <source>
        <dbReference type="ARBA" id="ARBA00023221"/>
    </source>
</evidence>
<dbReference type="Pfam" id="PF00732">
    <property type="entry name" value="GMC_oxred_N"/>
    <property type="match status" value="1"/>
</dbReference>
<dbReference type="EC" id="5.3.3.1" evidence="11"/>
<dbReference type="Pfam" id="PF05199">
    <property type="entry name" value="GMC_oxred_C"/>
    <property type="match status" value="1"/>
</dbReference>
<evidence type="ECO:0000256" key="3">
    <source>
        <dbReference type="ARBA" id="ARBA00022548"/>
    </source>
</evidence>
<reference evidence="20" key="1">
    <citation type="journal article" date="2019" name="Int. J. Syst. Evol. Microbiol.">
        <title>The Global Catalogue of Microorganisms (GCM) 10K type strain sequencing project: providing services to taxonomists for standard genome sequencing and annotation.</title>
        <authorList>
            <consortium name="The Broad Institute Genomics Platform"/>
            <consortium name="The Broad Institute Genome Sequencing Center for Infectious Disease"/>
            <person name="Wu L."/>
            <person name="Ma J."/>
        </authorList>
    </citation>
    <scope>NUCLEOTIDE SEQUENCE [LARGE SCALE GENOMIC DNA]</scope>
    <source>
        <strain evidence="20">JCM 3338</strain>
    </source>
</reference>
<dbReference type="PANTHER" id="PTHR47470:SF1">
    <property type="entry name" value="FAD-DEPENDENT OXIDOREDUCTASE 2 FAD BINDING DOMAIN-CONTAINING PROTEIN"/>
    <property type="match status" value="1"/>
</dbReference>
<keyword evidence="20" id="KW-1185">Reference proteome</keyword>
<dbReference type="RefSeq" id="WP_376871894.1">
    <property type="nucleotide sequence ID" value="NZ_JBHUHP010000002.1"/>
</dbReference>
<evidence type="ECO:0000256" key="14">
    <source>
        <dbReference type="ARBA" id="ARBA00049744"/>
    </source>
</evidence>
<dbReference type="InterPro" id="IPR000172">
    <property type="entry name" value="GMC_OxRdtase_N"/>
</dbReference>
<keyword evidence="7" id="KW-0443">Lipid metabolism</keyword>
<gene>
    <name evidence="19" type="ORF">ACFSHS_03700</name>
</gene>
<feature type="domain" description="Glucose-methanol-choline oxidoreductase C-terminal" evidence="18">
    <location>
        <begin position="496"/>
        <end position="555"/>
    </location>
</feature>
<evidence type="ECO:0000256" key="4">
    <source>
        <dbReference type="ARBA" id="ARBA00022630"/>
    </source>
</evidence>
<dbReference type="EMBL" id="JBHUHP010000002">
    <property type="protein sequence ID" value="MFD2090669.1"/>
    <property type="molecule type" value="Genomic_DNA"/>
</dbReference>
<dbReference type="Proteomes" id="UP001597402">
    <property type="component" value="Unassembled WGS sequence"/>
</dbReference>
<evidence type="ECO:0000256" key="12">
    <source>
        <dbReference type="ARBA" id="ARBA00049645"/>
    </source>
</evidence>
<comment type="similarity">
    <text evidence="2">Belongs to the GMC oxidoreductase family.</text>
</comment>
<dbReference type="InterPro" id="IPR052542">
    <property type="entry name" value="Cholesterol_Oxidase"/>
</dbReference>
<keyword evidence="5" id="KW-0274">FAD</keyword>
<keyword evidence="4" id="KW-0285">Flavoprotein</keyword>
<evidence type="ECO:0000256" key="10">
    <source>
        <dbReference type="ARBA" id="ARBA00023235"/>
    </source>
</evidence>
<evidence type="ECO:0000256" key="1">
    <source>
        <dbReference type="ARBA" id="ARBA00001974"/>
    </source>
</evidence>
<evidence type="ECO:0000256" key="16">
    <source>
        <dbReference type="SAM" id="MobiDB-lite"/>
    </source>
</evidence>
<evidence type="ECO:0000256" key="11">
    <source>
        <dbReference type="ARBA" id="ARBA00038856"/>
    </source>
</evidence>
<evidence type="ECO:0000256" key="5">
    <source>
        <dbReference type="ARBA" id="ARBA00022827"/>
    </source>
</evidence>
<dbReference type="PANTHER" id="PTHR47470">
    <property type="entry name" value="CHOLESTEROL OXIDASE"/>
    <property type="match status" value="1"/>
</dbReference>
<evidence type="ECO:0000256" key="13">
    <source>
        <dbReference type="ARBA" id="ARBA00049723"/>
    </source>
</evidence>
<evidence type="ECO:0000313" key="20">
    <source>
        <dbReference type="Proteomes" id="UP001597402"/>
    </source>
</evidence>
<dbReference type="InterPro" id="IPR036188">
    <property type="entry name" value="FAD/NAD-bd_sf"/>
</dbReference>
<dbReference type="EC" id="1.1.3.6" evidence="13"/>
<evidence type="ECO:0000256" key="15">
    <source>
        <dbReference type="ARBA" id="ARBA00049778"/>
    </source>
</evidence>
<keyword evidence="8" id="KW-1207">Sterol metabolism</keyword>
<feature type="region of interest" description="Disordered" evidence="16">
    <location>
        <begin position="578"/>
        <end position="600"/>
    </location>
</feature>
<evidence type="ECO:0000313" key="19">
    <source>
        <dbReference type="EMBL" id="MFD2090669.1"/>
    </source>
</evidence>